<evidence type="ECO:0000256" key="2">
    <source>
        <dbReference type="ARBA" id="ARBA00023315"/>
    </source>
</evidence>
<dbReference type="SUPFAM" id="SSF55729">
    <property type="entry name" value="Acyl-CoA N-acyltransferases (Nat)"/>
    <property type="match status" value="1"/>
</dbReference>
<dbReference type="InterPro" id="IPR000182">
    <property type="entry name" value="GNAT_dom"/>
</dbReference>
<protein>
    <submittedName>
        <fullName evidence="4">GNAT family N-acetyltransferase</fullName>
    </submittedName>
</protein>
<keyword evidence="5" id="KW-1185">Reference proteome</keyword>
<keyword evidence="2" id="KW-0012">Acyltransferase</keyword>
<dbReference type="PROSITE" id="PS51186">
    <property type="entry name" value="GNAT"/>
    <property type="match status" value="1"/>
</dbReference>
<dbReference type="InterPro" id="IPR016181">
    <property type="entry name" value="Acyl_CoA_acyltransferase"/>
</dbReference>
<dbReference type="EMBL" id="JAJEPV010000006">
    <property type="protein sequence ID" value="MCC2118754.1"/>
    <property type="molecule type" value="Genomic_DNA"/>
</dbReference>
<dbReference type="GO" id="GO:0016747">
    <property type="term" value="F:acyltransferase activity, transferring groups other than amino-acyl groups"/>
    <property type="evidence" value="ECO:0007669"/>
    <property type="project" value="InterPro"/>
</dbReference>
<dbReference type="Proteomes" id="UP001197795">
    <property type="component" value="Unassembled WGS sequence"/>
</dbReference>
<evidence type="ECO:0000313" key="5">
    <source>
        <dbReference type="Proteomes" id="UP001197795"/>
    </source>
</evidence>
<evidence type="ECO:0000259" key="3">
    <source>
        <dbReference type="PROSITE" id="PS51186"/>
    </source>
</evidence>
<evidence type="ECO:0000256" key="1">
    <source>
        <dbReference type="ARBA" id="ARBA00022679"/>
    </source>
</evidence>
<dbReference type="AlphaFoldDB" id="A0AAE3D7X5"/>
<dbReference type="RefSeq" id="WP_227732635.1">
    <property type="nucleotide sequence ID" value="NZ_JAJEPV010000006.1"/>
</dbReference>
<proteinExistence type="predicted"/>
<reference evidence="4 5" key="1">
    <citation type="submission" date="2021-10" db="EMBL/GenBank/DDBJ databases">
        <title>Anaerobic single-cell dispensing facilitates the cultivation of human gut bacteria.</title>
        <authorList>
            <person name="Afrizal A."/>
        </authorList>
    </citation>
    <scope>NUCLEOTIDE SEQUENCE [LARGE SCALE GENOMIC DNA]</scope>
    <source>
        <strain evidence="4 5">CLA-AA-H273</strain>
    </source>
</reference>
<dbReference type="CDD" id="cd04301">
    <property type="entry name" value="NAT_SF"/>
    <property type="match status" value="1"/>
</dbReference>
<organism evidence="4 5">
    <name type="scientific">Waltera acetigignens</name>
    <dbReference type="NCBI Taxonomy" id="2981769"/>
    <lineage>
        <taxon>Bacteria</taxon>
        <taxon>Bacillati</taxon>
        <taxon>Bacillota</taxon>
        <taxon>Clostridia</taxon>
        <taxon>Lachnospirales</taxon>
        <taxon>Lachnospiraceae</taxon>
        <taxon>Waltera</taxon>
    </lineage>
</organism>
<accession>A0AAE3D7X5</accession>
<dbReference type="Pfam" id="PF00583">
    <property type="entry name" value="Acetyltransf_1"/>
    <property type="match status" value="1"/>
</dbReference>
<keyword evidence="1" id="KW-0808">Transferase</keyword>
<comment type="caution">
    <text evidence="4">The sequence shown here is derived from an EMBL/GenBank/DDBJ whole genome shotgun (WGS) entry which is preliminary data.</text>
</comment>
<evidence type="ECO:0000313" key="4">
    <source>
        <dbReference type="EMBL" id="MCC2118754.1"/>
    </source>
</evidence>
<gene>
    <name evidence="4" type="ORF">LKD75_03960</name>
</gene>
<dbReference type="InterPro" id="IPR050680">
    <property type="entry name" value="YpeA/RimI_acetyltransf"/>
</dbReference>
<feature type="domain" description="N-acetyltransferase" evidence="3">
    <location>
        <begin position="5"/>
        <end position="170"/>
    </location>
</feature>
<sequence length="170" mass="19837">MNGNMEFRRARREEAEEILQLYRSLIGTEYCVWTENYPTEREVEFDLSRNALFCLYEKMPEPDERERLIGTISIDDDPEVEALSCWSEDLIPVAELSRLGVAVEYQNRGIARILLQEAMAELKSQGYKAVHILVAKDNVKALRSYEKLHFTTAGECELFGHSYWCYEKEL</sequence>
<name>A0AAE3D7X5_9FIRM</name>
<dbReference type="PANTHER" id="PTHR43420">
    <property type="entry name" value="ACETYLTRANSFERASE"/>
    <property type="match status" value="1"/>
</dbReference>
<dbReference type="Gene3D" id="3.40.630.30">
    <property type="match status" value="1"/>
</dbReference>